<reference evidence="1 2" key="1">
    <citation type="submission" date="2017-01" db="EMBL/GenBank/DDBJ databases">
        <title>The recent genome duplication of the halophilic yeast Hortaea werneckii: insights from long-read sequencing.</title>
        <authorList>
            <person name="Sinha S."/>
            <person name="Flibotte S."/>
            <person name="Neira M."/>
            <person name="Lenassi M."/>
            <person name="Gostincar C."/>
            <person name="Stajich J.E."/>
            <person name="Nislow C.E."/>
        </authorList>
    </citation>
    <scope>NUCLEOTIDE SEQUENCE [LARGE SCALE GENOMIC DNA]</scope>
    <source>
        <strain evidence="1 2">EXF-2000</strain>
    </source>
</reference>
<proteinExistence type="predicted"/>
<sequence>MSSTASCSCLTSASRSTKDTARCRRCFALVSWSTPKLVPSTSARTRSKLQ</sequence>
<protein>
    <submittedName>
        <fullName evidence="1">Uncharacterized protein</fullName>
    </submittedName>
</protein>
<dbReference type="AlphaFoldDB" id="A0A1Z5STV1"/>
<evidence type="ECO:0000313" key="1">
    <source>
        <dbReference type="EMBL" id="OTA24188.1"/>
    </source>
</evidence>
<dbReference type="InParanoid" id="A0A1Z5STV1"/>
<evidence type="ECO:0000313" key="2">
    <source>
        <dbReference type="Proteomes" id="UP000194280"/>
    </source>
</evidence>
<name>A0A1Z5STV1_HORWE</name>
<organism evidence="1 2">
    <name type="scientific">Hortaea werneckii EXF-2000</name>
    <dbReference type="NCBI Taxonomy" id="1157616"/>
    <lineage>
        <taxon>Eukaryota</taxon>
        <taxon>Fungi</taxon>
        <taxon>Dikarya</taxon>
        <taxon>Ascomycota</taxon>
        <taxon>Pezizomycotina</taxon>
        <taxon>Dothideomycetes</taxon>
        <taxon>Dothideomycetidae</taxon>
        <taxon>Mycosphaerellales</taxon>
        <taxon>Teratosphaeriaceae</taxon>
        <taxon>Hortaea</taxon>
    </lineage>
</organism>
<dbReference type="EMBL" id="MUNK01000256">
    <property type="protein sequence ID" value="OTA24188.1"/>
    <property type="molecule type" value="Genomic_DNA"/>
</dbReference>
<comment type="caution">
    <text evidence="1">The sequence shown here is derived from an EMBL/GenBank/DDBJ whole genome shotgun (WGS) entry which is preliminary data.</text>
</comment>
<keyword evidence="2" id="KW-1185">Reference proteome</keyword>
<dbReference type="Proteomes" id="UP000194280">
    <property type="component" value="Unassembled WGS sequence"/>
</dbReference>
<dbReference type="VEuPathDB" id="FungiDB:BTJ68_11661"/>
<gene>
    <name evidence="1" type="ORF">BTJ68_11661</name>
</gene>
<accession>A0A1Z5STV1</accession>